<evidence type="ECO:0000313" key="2">
    <source>
        <dbReference type="WBParaSite" id="HCON_00078970-00001"/>
    </source>
</evidence>
<keyword evidence="1" id="KW-1185">Reference proteome</keyword>
<dbReference type="Proteomes" id="UP000025227">
    <property type="component" value="Unplaced"/>
</dbReference>
<dbReference type="AlphaFoldDB" id="A0A7I4YCX0"/>
<name>A0A7I4YCX0_HAECO</name>
<dbReference type="OMA" id="GITEWNG"/>
<dbReference type="WBParaSite" id="HCON_00078970-00001">
    <property type="protein sequence ID" value="HCON_00078970-00001"/>
    <property type="gene ID" value="HCON_00078970"/>
</dbReference>
<protein>
    <submittedName>
        <fullName evidence="2">Uncharacterized protein</fullName>
    </submittedName>
</protein>
<accession>A0A7I4YCX0</accession>
<dbReference type="OrthoDB" id="6759716at2759"/>
<evidence type="ECO:0000313" key="1">
    <source>
        <dbReference type="Proteomes" id="UP000025227"/>
    </source>
</evidence>
<reference evidence="2" key="1">
    <citation type="submission" date="2020-12" db="UniProtKB">
        <authorList>
            <consortium name="WormBaseParasite"/>
        </authorList>
    </citation>
    <scope>IDENTIFICATION</scope>
    <source>
        <strain evidence="2">MHco3</strain>
    </source>
</reference>
<organism evidence="1 2">
    <name type="scientific">Haemonchus contortus</name>
    <name type="common">Barber pole worm</name>
    <dbReference type="NCBI Taxonomy" id="6289"/>
    <lineage>
        <taxon>Eukaryota</taxon>
        <taxon>Metazoa</taxon>
        <taxon>Ecdysozoa</taxon>
        <taxon>Nematoda</taxon>
        <taxon>Chromadorea</taxon>
        <taxon>Rhabditida</taxon>
        <taxon>Rhabditina</taxon>
        <taxon>Rhabditomorpha</taxon>
        <taxon>Strongyloidea</taxon>
        <taxon>Trichostrongylidae</taxon>
        <taxon>Haemonchus</taxon>
    </lineage>
</organism>
<sequence length="148" mass="16369">MKNTTDSSSIFAIAPGKLGVSRCQEKSLFEGSGITEWNGMSRVESFQSLSCRATLSMVKRGGNAQAAGNNRLVSELARLCRETIKEDPKERRAAVLAEAAEAGKSIREARRSSVIYKTKMNCLHHPDGTVTAYRREMEKVIYGFYSDL</sequence>
<proteinExistence type="predicted"/>